<dbReference type="InterPro" id="IPR052155">
    <property type="entry name" value="Biofilm_reg_signaling"/>
</dbReference>
<dbReference type="Gene3D" id="3.20.20.450">
    <property type="entry name" value="EAL domain"/>
    <property type="match status" value="1"/>
</dbReference>
<sequence>MMPQLPRSQAVTPQESLSPGEDRRAIIEDLLRLVRHICQTPVALLHLQDREWFQFPAVTDELGELAQRLVENTPIDRLRASNLAGGNILQFIVRLPLLDDRHQPLGEIVACDRIPHAWEPEQAELLQTLARQASRQLHPPQLLARAAQVNPHPIVACNASGEAIALNQAAQTLSQQLNIEIAQLFPRFHIQLVQACLASQQYRERIEVSFNQRTFRWLYQPCNRTEIVYLYGHEITDYKQSEAKLLHEALHDELTGLPNRTLFMERLKQAVEQNQRYARTAHKSYPFALLFLDLDRFKLINDSLGHLVGDQLLQMIARRLESAILPRNIGINGANDTVARLGGDEFAILLDRLHDRNEAIAIAERLHELFRSPFHLYGSPLAESETPSRTFHEVFTTVSIGITFPSPRTSQPETLLRDADIALYRAKAQGRGRHEVFDATMHASTIALLQLENDLRRAVQRQEFQVYYQPIIALDTGRIAGFEALVRWHHPERGFVSPSEFITTTEETGLIIPLGAWVLRQACLQLQQWQTEFATYPPLTMSVNISSTQLSHPDFSEQVSQILQEVALEPGSLKLEITESVLMENADAAASLLEQLRAQTIHLCIDDFGTGYSSLSYLQRFPINMLKVDKSFVTNLGVDEESSEIVRAIISLGNNLGMYVTAEGVETEEQLVQLWALHCDYGQGYLFSKPLKSEDARALLEASPQW</sequence>
<dbReference type="InterPro" id="IPR043128">
    <property type="entry name" value="Rev_trsase/Diguanyl_cyclase"/>
</dbReference>
<dbReference type="SUPFAM" id="SSF55781">
    <property type="entry name" value="GAF domain-like"/>
    <property type="match status" value="1"/>
</dbReference>
<gene>
    <name evidence="4" type="ORF">BH720_23010</name>
</gene>
<dbReference type="SMART" id="SM00267">
    <property type="entry name" value="GGDEF"/>
    <property type="match status" value="1"/>
</dbReference>
<name>A0A1E5QE34_9CYAN</name>
<evidence type="ECO:0000313" key="4">
    <source>
        <dbReference type="EMBL" id="OEJ72844.1"/>
    </source>
</evidence>
<dbReference type="SUPFAM" id="SSF55073">
    <property type="entry name" value="Nucleotide cyclase"/>
    <property type="match status" value="1"/>
</dbReference>
<evidence type="ECO:0000259" key="3">
    <source>
        <dbReference type="PROSITE" id="PS50887"/>
    </source>
</evidence>
<feature type="compositionally biased region" description="Polar residues" evidence="1">
    <location>
        <begin position="1"/>
        <end position="17"/>
    </location>
</feature>
<dbReference type="Pfam" id="PF00990">
    <property type="entry name" value="GGDEF"/>
    <property type="match status" value="1"/>
</dbReference>
<dbReference type="InterPro" id="IPR003018">
    <property type="entry name" value="GAF"/>
</dbReference>
<comment type="caution">
    <text evidence="4">The sequence shown here is derived from an EMBL/GenBank/DDBJ whole genome shotgun (WGS) entry which is preliminary data.</text>
</comment>
<dbReference type="PROSITE" id="PS50883">
    <property type="entry name" value="EAL"/>
    <property type="match status" value="1"/>
</dbReference>
<dbReference type="FunFam" id="3.20.20.450:FF:000001">
    <property type="entry name" value="Cyclic di-GMP phosphodiesterase yahA"/>
    <property type="match status" value="1"/>
</dbReference>
<evidence type="ECO:0000256" key="1">
    <source>
        <dbReference type="SAM" id="MobiDB-lite"/>
    </source>
</evidence>
<dbReference type="CDD" id="cd01949">
    <property type="entry name" value="GGDEF"/>
    <property type="match status" value="1"/>
</dbReference>
<dbReference type="InterPro" id="IPR029787">
    <property type="entry name" value="Nucleotide_cyclase"/>
</dbReference>
<dbReference type="InterPro" id="IPR035919">
    <property type="entry name" value="EAL_sf"/>
</dbReference>
<dbReference type="RefSeq" id="WP_069969560.1">
    <property type="nucleotide sequence ID" value="NZ_CM124774.1"/>
</dbReference>
<protein>
    <recommendedName>
        <fullName evidence="5">Diguanylate cyclase</fullName>
    </recommendedName>
</protein>
<accession>A0A1E5QE34</accession>
<dbReference type="Gene3D" id="3.30.70.270">
    <property type="match status" value="1"/>
</dbReference>
<dbReference type="OrthoDB" id="425396at2"/>
<organism evidence="4">
    <name type="scientific">Desertifilum tharense IPPAS B-1220</name>
    <dbReference type="NCBI Taxonomy" id="1781255"/>
    <lineage>
        <taxon>Bacteria</taxon>
        <taxon>Bacillati</taxon>
        <taxon>Cyanobacteriota</taxon>
        <taxon>Cyanophyceae</taxon>
        <taxon>Desertifilales</taxon>
        <taxon>Desertifilaceae</taxon>
        <taxon>Desertifilum</taxon>
    </lineage>
</organism>
<reference evidence="4" key="1">
    <citation type="submission" date="2016-09" db="EMBL/GenBank/DDBJ databases">
        <title>Draft genome of thermotolerant cyanobacterium Desertifilum sp. strain IPPAS B-1220.</title>
        <authorList>
            <person name="Sinetova M.A."/>
            <person name="Bolakhan K."/>
            <person name="Zayadan B.K."/>
            <person name="Mironov K.S."/>
            <person name="Ustinova V."/>
            <person name="Kupriyanova E.V."/>
            <person name="Sidorov R.A."/>
            <person name="Skrypnik A.N."/>
            <person name="Gogoleva N.E."/>
            <person name="Gogolev Y.V."/>
            <person name="Los D.A."/>
        </authorList>
    </citation>
    <scope>NUCLEOTIDE SEQUENCE [LARGE SCALE GENOMIC DNA]</scope>
    <source>
        <strain evidence="4">IPPAS B-1220</strain>
    </source>
</reference>
<feature type="domain" description="EAL" evidence="2">
    <location>
        <begin position="448"/>
        <end position="704"/>
    </location>
</feature>
<dbReference type="SUPFAM" id="SSF141868">
    <property type="entry name" value="EAL domain-like"/>
    <property type="match status" value="1"/>
</dbReference>
<dbReference type="Pfam" id="PF01590">
    <property type="entry name" value="GAF"/>
    <property type="match status" value="1"/>
</dbReference>
<dbReference type="STRING" id="1781255.BH720_23010"/>
<evidence type="ECO:0008006" key="5">
    <source>
        <dbReference type="Google" id="ProtNLM"/>
    </source>
</evidence>
<dbReference type="InterPro" id="IPR001633">
    <property type="entry name" value="EAL_dom"/>
</dbReference>
<dbReference type="PROSITE" id="PS50887">
    <property type="entry name" value="GGDEF"/>
    <property type="match status" value="1"/>
</dbReference>
<dbReference type="CDD" id="cd01948">
    <property type="entry name" value="EAL"/>
    <property type="match status" value="1"/>
</dbReference>
<dbReference type="PANTHER" id="PTHR44757:SF2">
    <property type="entry name" value="BIOFILM ARCHITECTURE MAINTENANCE PROTEIN MBAA"/>
    <property type="match status" value="1"/>
</dbReference>
<dbReference type="AlphaFoldDB" id="A0A1E5QE34"/>
<dbReference type="NCBIfam" id="TIGR00254">
    <property type="entry name" value="GGDEF"/>
    <property type="match status" value="1"/>
</dbReference>
<feature type="region of interest" description="Disordered" evidence="1">
    <location>
        <begin position="1"/>
        <end position="20"/>
    </location>
</feature>
<dbReference type="Pfam" id="PF00563">
    <property type="entry name" value="EAL"/>
    <property type="match status" value="1"/>
</dbReference>
<feature type="domain" description="GGDEF" evidence="3">
    <location>
        <begin position="285"/>
        <end position="439"/>
    </location>
</feature>
<dbReference type="PANTHER" id="PTHR44757">
    <property type="entry name" value="DIGUANYLATE CYCLASE DGCP"/>
    <property type="match status" value="1"/>
</dbReference>
<dbReference type="SMART" id="SM00052">
    <property type="entry name" value="EAL"/>
    <property type="match status" value="1"/>
</dbReference>
<dbReference type="InterPro" id="IPR000160">
    <property type="entry name" value="GGDEF_dom"/>
</dbReference>
<evidence type="ECO:0000259" key="2">
    <source>
        <dbReference type="PROSITE" id="PS50883"/>
    </source>
</evidence>
<dbReference type="EMBL" id="MJGC01000110">
    <property type="protein sequence ID" value="OEJ72844.1"/>
    <property type="molecule type" value="Genomic_DNA"/>
</dbReference>
<proteinExistence type="predicted"/>